<dbReference type="Proteomes" id="UP001054252">
    <property type="component" value="Unassembled WGS sequence"/>
</dbReference>
<evidence type="ECO:0000313" key="3">
    <source>
        <dbReference type="Proteomes" id="UP001054252"/>
    </source>
</evidence>
<name>A0AAV5LFS7_9ROSI</name>
<comment type="caution">
    <text evidence="2">The sequence shown here is derived from an EMBL/GenBank/DDBJ whole genome shotgun (WGS) entry which is preliminary data.</text>
</comment>
<feature type="chain" id="PRO_5043484336" evidence="1">
    <location>
        <begin position="17"/>
        <end position="71"/>
    </location>
</feature>
<keyword evidence="3" id="KW-1185">Reference proteome</keyword>
<reference evidence="2 3" key="1">
    <citation type="journal article" date="2021" name="Commun. Biol.">
        <title>The genome of Shorea leprosula (Dipterocarpaceae) highlights the ecological relevance of drought in aseasonal tropical rainforests.</title>
        <authorList>
            <person name="Ng K.K.S."/>
            <person name="Kobayashi M.J."/>
            <person name="Fawcett J.A."/>
            <person name="Hatakeyama M."/>
            <person name="Paape T."/>
            <person name="Ng C.H."/>
            <person name="Ang C.C."/>
            <person name="Tnah L.H."/>
            <person name="Lee C.T."/>
            <person name="Nishiyama T."/>
            <person name="Sese J."/>
            <person name="O'Brien M.J."/>
            <person name="Copetti D."/>
            <person name="Mohd Noor M.I."/>
            <person name="Ong R.C."/>
            <person name="Putra M."/>
            <person name="Sireger I.Z."/>
            <person name="Indrioko S."/>
            <person name="Kosugi Y."/>
            <person name="Izuno A."/>
            <person name="Isagi Y."/>
            <person name="Lee S.L."/>
            <person name="Shimizu K.K."/>
        </authorList>
    </citation>
    <scope>NUCLEOTIDE SEQUENCE [LARGE SCALE GENOMIC DNA]</scope>
    <source>
        <strain evidence="2">214</strain>
    </source>
</reference>
<evidence type="ECO:0000313" key="2">
    <source>
        <dbReference type="EMBL" id="GKV35711.1"/>
    </source>
</evidence>
<keyword evidence="1" id="KW-0732">Signal</keyword>
<accession>A0AAV5LFS7</accession>
<evidence type="ECO:0000256" key="1">
    <source>
        <dbReference type="SAM" id="SignalP"/>
    </source>
</evidence>
<dbReference type="AlphaFoldDB" id="A0AAV5LFS7"/>
<organism evidence="2 3">
    <name type="scientific">Rubroshorea leprosula</name>
    <dbReference type="NCBI Taxonomy" id="152421"/>
    <lineage>
        <taxon>Eukaryota</taxon>
        <taxon>Viridiplantae</taxon>
        <taxon>Streptophyta</taxon>
        <taxon>Embryophyta</taxon>
        <taxon>Tracheophyta</taxon>
        <taxon>Spermatophyta</taxon>
        <taxon>Magnoliopsida</taxon>
        <taxon>eudicotyledons</taxon>
        <taxon>Gunneridae</taxon>
        <taxon>Pentapetalae</taxon>
        <taxon>rosids</taxon>
        <taxon>malvids</taxon>
        <taxon>Malvales</taxon>
        <taxon>Dipterocarpaceae</taxon>
        <taxon>Rubroshorea</taxon>
    </lineage>
</organism>
<proteinExistence type="predicted"/>
<dbReference type="EMBL" id="BPVZ01000112">
    <property type="protein sequence ID" value="GKV35711.1"/>
    <property type="molecule type" value="Genomic_DNA"/>
</dbReference>
<feature type="signal peptide" evidence="1">
    <location>
        <begin position="1"/>
        <end position="16"/>
    </location>
</feature>
<sequence>MIILLSFFVFKYIVDVVLNPSFLWSIDKKFKHLDDAYMFFFQMKSRLRKINKYPCWRRYVSFQKLPEHYGL</sequence>
<gene>
    <name evidence="2" type="ORF">SLEP1_g43941</name>
</gene>
<protein>
    <submittedName>
        <fullName evidence="2">Uncharacterized protein</fullName>
    </submittedName>
</protein>